<dbReference type="Proteomes" id="UP001151760">
    <property type="component" value="Unassembled WGS sequence"/>
</dbReference>
<protein>
    <recommendedName>
        <fullName evidence="3">RNA-directed DNA polymerase, eukaryota, reverse transcriptase zinc-binding domain protein</fullName>
    </recommendedName>
</protein>
<evidence type="ECO:0008006" key="3">
    <source>
        <dbReference type="Google" id="ProtNLM"/>
    </source>
</evidence>
<evidence type="ECO:0000313" key="2">
    <source>
        <dbReference type="Proteomes" id="UP001151760"/>
    </source>
</evidence>
<proteinExistence type="predicted"/>
<reference evidence="1" key="2">
    <citation type="submission" date="2022-01" db="EMBL/GenBank/DDBJ databases">
        <authorList>
            <person name="Yamashiro T."/>
            <person name="Shiraishi A."/>
            <person name="Satake H."/>
            <person name="Nakayama K."/>
        </authorList>
    </citation>
    <scope>NUCLEOTIDE SEQUENCE</scope>
</reference>
<sequence length="250" mass="28349">MGGFGVMRKNSGVAPLFPCLEHENLALYLVLLPYFISGHSPSILVFPKGLSKKKSSFRFTNYVADKSEFLEVVKGVWKKEIIGCNMYIVELKQRLFEIQSKLDGDPFNKNLKESSLQISKEYTEASEDELKLLHQKAKINWLKEVDGEKDPEQFVNHFQNFLGKSQLVQPLNNMLEYVQAKLSEEEALAMIAMVTDDEIKAALFDIDSSKAAGPDGYTSCFFKKAWSCIGNDICLAVKDFFSEWKDSWGS</sequence>
<reference evidence="1" key="1">
    <citation type="journal article" date="2022" name="Int. J. Mol. Sci.">
        <title>Draft Genome of Tanacetum Coccineum: Genomic Comparison of Closely Related Tanacetum-Family Plants.</title>
        <authorList>
            <person name="Yamashiro T."/>
            <person name="Shiraishi A."/>
            <person name="Nakayama K."/>
            <person name="Satake H."/>
        </authorList>
    </citation>
    <scope>NUCLEOTIDE SEQUENCE</scope>
</reference>
<organism evidence="1 2">
    <name type="scientific">Tanacetum coccineum</name>
    <dbReference type="NCBI Taxonomy" id="301880"/>
    <lineage>
        <taxon>Eukaryota</taxon>
        <taxon>Viridiplantae</taxon>
        <taxon>Streptophyta</taxon>
        <taxon>Embryophyta</taxon>
        <taxon>Tracheophyta</taxon>
        <taxon>Spermatophyta</taxon>
        <taxon>Magnoliopsida</taxon>
        <taxon>eudicotyledons</taxon>
        <taxon>Gunneridae</taxon>
        <taxon>Pentapetalae</taxon>
        <taxon>asterids</taxon>
        <taxon>campanulids</taxon>
        <taxon>Asterales</taxon>
        <taxon>Asteraceae</taxon>
        <taxon>Asteroideae</taxon>
        <taxon>Anthemideae</taxon>
        <taxon>Anthemidinae</taxon>
        <taxon>Tanacetum</taxon>
    </lineage>
</organism>
<dbReference type="EMBL" id="BQNB010012667">
    <property type="protein sequence ID" value="GJT06426.1"/>
    <property type="molecule type" value="Genomic_DNA"/>
</dbReference>
<gene>
    <name evidence="1" type="ORF">Tco_0840888</name>
</gene>
<accession>A0ABQ5AUV0</accession>
<keyword evidence="2" id="KW-1185">Reference proteome</keyword>
<name>A0ABQ5AUV0_9ASTR</name>
<evidence type="ECO:0000313" key="1">
    <source>
        <dbReference type="EMBL" id="GJT06426.1"/>
    </source>
</evidence>
<comment type="caution">
    <text evidence="1">The sequence shown here is derived from an EMBL/GenBank/DDBJ whole genome shotgun (WGS) entry which is preliminary data.</text>
</comment>